<keyword evidence="3" id="KW-1185">Reference proteome</keyword>
<proteinExistence type="predicted"/>
<dbReference type="EMBL" id="JAAIUW010000004">
    <property type="protein sequence ID" value="KAF7835245.1"/>
    <property type="molecule type" value="Genomic_DNA"/>
</dbReference>
<dbReference type="InterPro" id="IPR018289">
    <property type="entry name" value="MULE_transposase_dom"/>
</dbReference>
<dbReference type="PANTHER" id="PTHR31973:SF195">
    <property type="entry name" value="MUDR FAMILY TRANSPOSASE"/>
    <property type="match status" value="1"/>
</dbReference>
<feature type="domain" description="MULE transposase" evidence="1">
    <location>
        <begin position="50"/>
        <end position="146"/>
    </location>
</feature>
<dbReference type="AlphaFoldDB" id="A0A835CAZ4"/>
<comment type="caution">
    <text evidence="2">The sequence shown here is derived from an EMBL/GenBank/DDBJ whole genome shotgun (WGS) entry which is preliminary data.</text>
</comment>
<dbReference type="Pfam" id="PF10551">
    <property type="entry name" value="MULE"/>
    <property type="match status" value="1"/>
</dbReference>
<evidence type="ECO:0000259" key="1">
    <source>
        <dbReference type="Pfam" id="PF10551"/>
    </source>
</evidence>
<dbReference type="PANTHER" id="PTHR31973">
    <property type="entry name" value="POLYPROTEIN, PUTATIVE-RELATED"/>
    <property type="match status" value="1"/>
</dbReference>
<dbReference type="Proteomes" id="UP000634136">
    <property type="component" value="Unassembled WGS sequence"/>
</dbReference>
<evidence type="ECO:0000313" key="2">
    <source>
        <dbReference type="EMBL" id="KAF7835245.1"/>
    </source>
</evidence>
<protein>
    <submittedName>
        <fullName evidence="2">Putative transcription factor interactor and regulator CCHC(Zn) family</fullName>
    </submittedName>
</protein>
<accession>A0A835CAZ4</accession>
<sequence>MAAMQRFMPKTVVEWETDDHPEDENLTVLRRVFWAYPQSIQGFEQVKPIVQVDGTFLYGKYKGALLMATSQDGNRKCFPLAFTLVEGETGEAWHFFLCHLRAHVVRTRRAYLCLPLDHRSSLLSYVVHHLVSQSKLAVTRHRRCLWWCDWSELRSVFSASEYRRRRRRLSFSFLCGGHSCPFLLLPALTDLRSNWIDNIPKEQWSLAYDGGMRYSHMTTNLAESMKAVFKGVRALPITGLVKATYYHLMPTSPDILASMRRNCKLVDYIARQCMIVSTKLPMLRPDVGSLHLIERRRSSRSWSAKTLQ</sequence>
<gene>
    <name evidence="2" type="ORF">G2W53_010104</name>
</gene>
<organism evidence="2 3">
    <name type="scientific">Senna tora</name>
    <dbReference type="NCBI Taxonomy" id="362788"/>
    <lineage>
        <taxon>Eukaryota</taxon>
        <taxon>Viridiplantae</taxon>
        <taxon>Streptophyta</taxon>
        <taxon>Embryophyta</taxon>
        <taxon>Tracheophyta</taxon>
        <taxon>Spermatophyta</taxon>
        <taxon>Magnoliopsida</taxon>
        <taxon>eudicotyledons</taxon>
        <taxon>Gunneridae</taxon>
        <taxon>Pentapetalae</taxon>
        <taxon>rosids</taxon>
        <taxon>fabids</taxon>
        <taxon>Fabales</taxon>
        <taxon>Fabaceae</taxon>
        <taxon>Caesalpinioideae</taxon>
        <taxon>Cassia clade</taxon>
        <taxon>Senna</taxon>
    </lineage>
</organism>
<dbReference type="OrthoDB" id="1428231at2759"/>
<name>A0A835CAZ4_9FABA</name>
<reference evidence="2" key="1">
    <citation type="submission" date="2020-09" db="EMBL/GenBank/DDBJ databases">
        <title>Genome-Enabled Discovery of Anthraquinone Biosynthesis in Senna tora.</title>
        <authorList>
            <person name="Kang S.-H."/>
            <person name="Pandey R.P."/>
            <person name="Lee C.-M."/>
            <person name="Sim J.-S."/>
            <person name="Jeong J.-T."/>
            <person name="Choi B.-S."/>
            <person name="Jung M."/>
            <person name="Ginzburg D."/>
            <person name="Zhao K."/>
            <person name="Won S.Y."/>
            <person name="Oh T.-J."/>
            <person name="Yu Y."/>
            <person name="Kim N.-H."/>
            <person name="Lee O.R."/>
            <person name="Lee T.-H."/>
            <person name="Bashyal P."/>
            <person name="Kim T.-S."/>
            <person name="Lee W.-H."/>
            <person name="Kawkins C."/>
            <person name="Kim C.-K."/>
            <person name="Kim J.S."/>
            <person name="Ahn B.O."/>
            <person name="Rhee S.Y."/>
            <person name="Sohng J.K."/>
        </authorList>
    </citation>
    <scope>NUCLEOTIDE SEQUENCE</scope>
    <source>
        <tissue evidence="2">Leaf</tissue>
    </source>
</reference>
<evidence type="ECO:0000313" key="3">
    <source>
        <dbReference type="Proteomes" id="UP000634136"/>
    </source>
</evidence>